<dbReference type="Proteomes" id="UP000504606">
    <property type="component" value="Unplaced"/>
</dbReference>
<dbReference type="RefSeq" id="XP_026288128.1">
    <property type="nucleotide sequence ID" value="XM_026432343.2"/>
</dbReference>
<feature type="region of interest" description="Disordered" evidence="1">
    <location>
        <begin position="84"/>
        <end position="107"/>
    </location>
</feature>
<feature type="region of interest" description="Disordered" evidence="1">
    <location>
        <begin position="1"/>
        <end position="47"/>
    </location>
</feature>
<reference evidence="3" key="1">
    <citation type="submission" date="2025-08" db="UniProtKB">
        <authorList>
            <consortium name="RefSeq"/>
        </authorList>
    </citation>
    <scope>IDENTIFICATION</scope>
    <source>
        <tissue evidence="3">Whole organism</tissue>
    </source>
</reference>
<dbReference type="KEGG" id="foc:113213323"/>
<name>A0A6J1T4A0_FRAOC</name>
<protein>
    <submittedName>
        <fullName evidence="3">Uncharacterized protein LOC113213323</fullName>
    </submittedName>
</protein>
<gene>
    <name evidence="3" type="primary">LOC113213323</name>
</gene>
<organism evidence="2 3">
    <name type="scientific">Frankliniella occidentalis</name>
    <name type="common">Western flower thrips</name>
    <name type="synonym">Euthrips occidentalis</name>
    <dbReference type="NCBI Taxonomy" id="133901"/>
    <lineage>
        <taxon>Eukaryota</taxon>
        <taxon>Metazoa</taxon>
        <taxon>Ecdysozoa</taxon>
        <taxon>Arthropoda</taxon>
        <taxon>Hexapoda</taxon>
        <taxon>Insecta</taxon>
        <taxon>Pterygota</taxon>
        <taxon>Neoptera</taxon>
        <taxon>Paraneoptera</taxon>
        <taxon>Thysanoptera</taxon>
        <taxon>Terebrantia</taxon>
        <taxon>Thripoidea</taxon>
        <taxon>Thripidae</taxon>
        <taxon>Frankliniella</taxon>
    </lineage>
</organism>
<evidence type="ECO:0000256" key="1">
    <source>
        <dbReference type="SAM" id="MobiDB-lite"/>
    </source>
</evidence>
<proteinExistence type="predicted"/>
<sequence>MAFSSVIKPAPPKVTTSKVPPMKDPITTKEDVKASGEGQSDPCHLQLPSTLALGKNDLVASTTKKDDKGCAGVQDKFHTLQNVNGNVKVSDGDSENLSSKPIKDHTAPPKARKLLHYAYAPEECHTIYIMYFISDFCLSRCNL</sequence>
<keyword evidence="2" id="KW-1185">Reference proteome</keyword>
<dbReference type="GeneID" id="113213323"/>
<dbReference type="AlphaFoldDB" id="A0A6J1T4A0"/>
<accession>A0A6J1T4A0</accession>
<evidence type="ECO:0000313" key="3">
    <source>
        <dbReference type="RefSeq" id="XP_026288128.1"/>
    </source>
</evidence>
<evidence type="ECO:0000313" key="2">
    <source>
        <dbReference type="Proteomes" id="UP000504606"/>
    </source>
</evidence>